<dbReference type="InterPro" id="IPR017871">
    <property type="entry name" value="ABC_transporter-like_CS"/>
</dbReference>
<evidence type="ECO:0000313" key="5">
    <source>
        <dbReference type="EMBL" id="OJG18102.1"/>
    </source>
</evidence>
<dbReference type="InterPro" id="IPR003593">
    <property type="entry name" value="AAA+_ATPase"/>
</dbReference>
<dbReference type="SUPFAM" id="SSF52540">
    <property type="entry name" value="P-loop containing nucleoside triphosphate hydrolases"/>
    <property type="match status" value="1"/>
</dbReference>
<evidence type="ECO:0000256" key="3">
    <source>
        <dbReference type="ARBA" id="ARBA00022840"/>
    </source>
</evidence>
<sequence>MAVGDKPLIKDVNLDFEPEKIYTIIGPSGTGKSTLLNLVAGLLPYTGGNVSYQGRPYDPKAQVIGLVPQNYGLLPWETAWKTVTASLEIRNGHKVTGAEAAVVQDIFEKMNLTQVMHAYPKAMSGGQQQRVSLARAFAIAGDFLLMDEPFSALDAFTREKLQKLFLTIWSEHPQTTLFITHDIEEALLLGHRIIIMNGQHGRVTQVLDNPLGEPTFDTQARRQDPEFFEWVNRLRKEIYQDDEPTQ</sequence>
<dbReference type="Pfam" id="PF00005">
    <property type="entry name" value="ABC_tran"/>
    <property type="match status" value="1"/>
</dbReference>
<dbReference type="GO" id="GO:0005524">
    <property type="term" value="F:ATP binding"/>
    <property type="evidence" value="ECO:0007669"/>
    <property type="project" value="UniProtKB-KW"/>
</dbReference>
<dbReference type="PANTHER" id="PTHR42788:SF13">
    <property type="entry name" value="ALIPHATIC SULFONATES IMPORT ATP-BINDING PROTEIN SSUB"/>
    <property type="match status" value="1"/>
</dbReference>
<dbReference type="InterPro" id="IPR003439">
    <property type="entry name" value="ABC_transporter-like_ATP-bd"/>
</dbReference>
<dbReference type="STRING" id="214095.RU97_GL002175"/>
<proteinExistence type="predicted"/>
<keyword evidence="3" id="KW-0067">ATP-binding</keyword>
<dbReference type="PROSITE" id="PS50893">
    <property type="entry name" value="ABC_TRANSPORTER_2"/>
    <property type="match status" value="1"/>
</dbReference>
<dbReference type="EMBL" id="JXKH01000005">
    <property type="protein sequence ID" value="OJG18102.1"/>
    <property type="molecule type" value="Genomic_DNA"/>
</dbReference>
<protein>
    <recommendedName>
        <fullName evidence="4">ABC transporter domain-containing protein</fullName>
    </recommendedName>
</protein>
<dbReference type="Proteomes" id="UP000181884">
    <property type="component" value="Unassembled WGS sequence"/>
</dbReference>
<accession>A0A1L8REJ0</accession>
<keyword evidence="2" id="KW-0547">Nucleotide-binding</keyword>
<keyword evidence="6" id="KW-1185">Reference proteome</keyword>
<reference evidence="5 6" key="1">
    <citation type="submission" date="2014-12" db="EMBL/GenBank/DDBJ databases">
        <title>Draft genome sequences of 29 type strains of Enterococci.</title>
        <authorList>
            <person name="Zhong Z."/>
            <person name="Sun Z."/>
            <person name="Liu W."/>
            <person name="Zhang W."/>
            <person name="Zhang H."/>
        </authorList>
    </citation>
    <scope>NUCLEOTIDE SEQUENCE [LARGE SCALE GENOMIC DNA]</scope>
    <source>
        <strain evidence="5 6">DSM 17029</strain>
    </source>
</reference>
<organism evidence="5 6">
    <name type="scientific">Enterococcus canis</name>
    <dbReference type="NCBI Taxonomy" id="214095"/>
    <lineage>
        <taxon>Bacteria</taxon>
        <taxon>Bacillati</taxon>
        <taxon>Bacillota</taxon>
        <taxon>Bacilli</taxon>
        <taxon>Lactobacillales</taxon>
        <taxon>Enterococcaceae</taxon>
        <taxon>Enterococcus</taxon>
    </lineage>
</organism>
<dbReference type="PANTHER" id="PTHR42788">
    <property type="entry name" value="TAURINE IMPORT ATP-BINDING PROTEIN-RELATED"/>
    <property type="match status" value="1"/>
</dbReference>
<evidence type="ECO:0000256" key="2">
    <source>
        <dbReference type="ARBA" id="ARBA00022741"/>
    </source>
</evidence>
<dbReference type="PROSITE" id="PS00211">
    <property type="entry name" value="ABC_TRANSPORTER_1"/>
    <property type="match status" value="1"/>
</dbReference>
<comment type="caution">
    <text evidence="5">The sequence shown here is derived from an EMBL/GenBank/DDBJ whole genome shotgun (WGS) entry which is preliminary data.</text>
</comment>
<evidence type="ECO:0000259" key="4">
    <source>
        <dbReference type="PROSITE" id="PS50893"/>
    </source>
</evidence>
<dbReference type="InterPro" id="IPR050166">
    <property type="entry name" value="ABC_transporter_ATP-bind"/>
</dbReference>
<feature type="domain" description="ABC transporter" evidence="4">
    <location>
        <begin position="1"/>
        <end position="223"/>
    </location>
</feature>
<keyword evidence="1" id="KW-0813">Transport</keyword>
<evidence type="ECO:0000313" key="6">
    <source>
        <dbReference type="Proteomes" id="UP000181884"/>
    </source>
</evidence>
<name>A0A1L8REJ0_9ENTE</name>
<gene>
    <name evidence="5" type="ORF">RU97_GL002175</name>
</gene>
<dbReference type="SMART" id="SM00382">
    <property type="entry name" value="AAA"/>
    <property type="match status" value="1"/>
</dbReference>
<dbReference type="InterPro" id="IPR027417">
    <property type="entry name" value="P-loop_NTPase"/>
</dbReference>
<dbReference type="Gene3D" id="3.40.50.300">
    <property type="entry name" value="P-loop containing nucleotide triphosphate hydrolases"/>
    <property type="match status" value="1"/>
</dbReference>
<dbReference type="AlphaFoldDB" id="A0A1L8REJ0"/>
<dbReference type="GO" id="GO:0016887">
    <property type="term" value="F:ATP hydrolysis activity"/>
    <property type="evidence" value="ECO:0007669"/>
    <property type="project" value="InterPro"/>
</dbReference>
<evidence type="ECO:0000256" key="1">
    <source>
        <dbReference type="ARBA" id="ARBA00022448"/>
    </source>
</evidence>